<dbReference type="eggNOG" id="COG1216">
    <property type="taxonomic scope" value="Bacteria"/>
</dbReference>
<comment type="caution">
    <text evidence="3">The sequence shown here is derived from an EMBL/GenBank/DDBJ whole genome shotgun (WGS) entry which is preliminary data.</text>
</comment>
<dbReference type="Gene3D" id="3.90.550.10">
    <property type="entry name" value="Spore Coat Polysaccharide Biosynthesis Protein SpsA, Chain A"/>
    <property type="match status" value="1"/>
</dbReference>
<sequence>MPQANSLSVVLIAKNSAVTLESSLKSVQWADEIVLLDGGSTDDTVDIAIRNGAKVYQHTDWQGYGKQRQIAQQYATSDYVFMLDTDEQVTDELKASIQVVLSEAQQMNKAYTCARRNWFLGRYMMHCGWYPDRVIRLYLNKERTYNSNLVHESVDISGADVVDLDGDLLHRTCDDYMQFQQKQLVYARSWAEERFLKGKRKGLGSAFSHALGAFIKTYFLRRGFLDGAHGLLLSLVVTQYTFNKYAALWALGKTRKQTD</sequence>
<dbReference type="EMBL" id="JOJP01000001">
    <property type="protein sequence ID" value="KEI70400.1"/>
    <property type="molecule type" value="Genomic_DNA"/>
</dbReference>
<evidence type="ECO:0000259" key="2">
    <source>
        <dbReference type="Pfam" id="PF00535"/>
    </source>
</evidence>
<name>A0A081K8C4_9GAMM</name>
<dbReference type="InterPro" id="IPR029044">
    <property type="entry name" value="Nucleotide-diphossugar_trans"/>
</dbReference>
<accession>A0A081K8C4</accession>
<dbReference type="InterPro" id="IPR001173">
    <property type="entry name" value="Glyco_trans_2-like"/>
</dbReference>
<dbReference type="PANTHER" id="PTHR43630:SF2">
    <property type="entry name" value="GLYCOSYLTRANSFERASE"/>
    <property type="match status" value="1"/>
</dbReference>
<dbReference type="Proteomes" id="UP000027997">
    <property type="component" value="Unassembled WGS sequence"/>
</dbReference>
<evidence type="ECO:0000313" key="4">
    <source>
        <dbReference type="Proteomes" id="UP000027997"/>
    </source>
</evidence>
<dbReference type="Pfam" id="PF00535">
    <property type="entry name" value="Glycos_transf_2"/>
    <property type="match status" value="1"/>
</dbReference>
<dbReference type="STRING" id="305900.GV64_06335"/>
<dbReference type="PANTHER" id="PTHR43630">
    <property type="entry name" value="POLY-BETA-1,6-N-ACETYL-D-GLUCOSAMINE SYNTHASE"/>
    <property type="match status" value="1"/>
</dbReference>
<comment type="similarity">
    <text evidence="1">Belongs to the glycosyltransferase 2 family. WaaE/KdtX subfamily.</text>
</comment>
<evidence type="ECO:0000256" key="1">
    <source>
        <dbReference type="ARBA" id="ARBA00038494"/>
    </source>
</evidence>
<dbReference type="CDD" id="cd02511">
    <property type="entry name" value="Beta4Glucosyltransferase"/>
    <property type="match status" value="1"/>
</dbReference>
<keyword evidence="4" id="KW-1185">Reference proteome</keyword>
<dbReference type="SUPFAM" id="SSF53448">
    <property type="entry name" value="Nucleotide-diphospho-sugar transferases"/>
    <property type="match status" value="1"/>
</dbReference>
<gene>
    <name evidence="3" type="ORF">GV64_06335</name>
</gene>
<dbReference type="AlphaFoldDB" id="A0A081K8C4"/>
<reference evidence="3 4" key="1">
    <citation type="submission" date="2014-06" db="EMBL/GenBank/DDBJ databases">
        <title>Whole Genome Sequences of Three Symbiotic Endozoicomonas Bacteria.</title>
        <authorList>
            <person name="Neave M.J."/>
            <person name="Apprill A."/>
            <person name="Voolstra C.R."/>
        </authorList>
    </citation>
    <scope>NUCLEOTIDE SEQUENCE [LARGE SCALE GENOMIC DNA]</scope>
    <source>
        <strain evidence="3 4">DSM 22380</strain>
    </source>
</reference>
<organism evidence="3 4">
    <name type="scientific">Endozoicomonas elysicola</name>
    <dbReference type="NCBI Taxonomy" id="305900"/>
    <lineage>
        <taxon>Bacteria</taxon>
        <taxon>Pseudomonadati</taxon>
        <taxon>Pseudomonadota</taxon>
        <taxon>Gammaproteobacteria</taxon>
        <taxon>Oceanospirillales</taxon>
        <taxon>Endozoicomonadaceae</taxon>
        <taxon>Endozoicomonas</taxon>
    </lineage>
</organism>
<protein>
    <submittedName>
        <fullName evidence="3">Lipopolysaccharide biosynthesis protein</fullName>
    </submittedName>
</protein>
<feature type="domain" description="Glycosyltransferase 2-like" evidence="2">
    <location>
        <begin position="8"/>
        <end position="114"/>
    </location>
</feature>
<evidence type="ECO:0000313" key="3">
    <source>
        <dbReference type="EMBL" id="KEI70400.1"/>
    </source>
</evidence>
<dbReference type="RefSeq" id="WP_026258045.1">
    <property type="nucleotide sequence ID" value="NZ_JOJP01000001.1"/>
</dbReference>
<proteinExistence type="inferred from homology"/>